<comment type="caution">
    <text evidence="2">The sequence shown here is derived from an EMBL/GenBank/DDBJ whole genome shotgun (WGS) entry which is preliminary data.</text>
</comment>
<protein>
    <submittedName>
        <fullName evidence="2">Uncharacterized protein</fullName>
    </submittedName>
</protein>
<dbReference type="EMBL" id="JAACJK010000008">
    <property type="protein sequence ID" value="KAF5339454.1"/>
    <property type="molecule type" value="Genomic_DNA"/>
</dbReference>
<sequence>MLGLVVLAHRKLIHRLATSQQATQELVTSSLRLEVQAQLTLDLASLTCHRARFQRYATFGTQAFGHRSTPSERQSHPVSNQLIFPKTATNTPPVTTIAQHAEHISISSHAASSTSAMDPRFNLDRRTLENGFLQPTRRTYSGLGSVPIAINRPLNPIFRTPKNQIYTFSGVSLSLAATSSSTSLGQASLARRYCHPSPSTSPLGRHMTGAQCYEGLLRTHFPDLQKSKNPSHHPLQPAGNENQPTESQEGDGAWDWSWDSHIIRTDAAKRTTSLGSECEHERMSAAGLGGTEEMEISMCESVIETTPEGLAEPQMRFSETSQHFQGLRAQKRALSQNTTISAEYLHIYSTKGKKTRKGQQHRTTTPESFHIDGVSLTTQSASCRYHPIPRPAGSTGRTYALTHAPLAPHYLVALVIVVQFCRMPEEPSQLFPRIGNVVLKSCWRLTGFAAYLNSRARYDRIHPQRPLLWPYHGSSHLVLQAIASFNLRNRR</sequence>
<dbReference type="Proteomes" id="UP000541558">
    <property type="component" value="Unassembled WGS sequence"/>
</dbReference>
<feature type="region of interest" description="Disordered" evidence="1">
    <location>
        <begin position="223"/>
        <end position="254"/>
    </location>
</feature>
<accession>A0A8H5CCX1</accession>
<proteinExistence type="predicted"/>
<gene>
    <name evidence="2" type="ORF">D9611_009759</name>
</gene>
<dbReference type="AlphaFoldDB" id="A0A8H5CCX1"/>
<organism evidence="2 3">
    <name type="scientific">Ephemerocybe angulata</name>
    <dbReference type="NCBI Taxonomy" id="980116"/>
    <lineage>
        <taxon>Eukaryota</taxon>
        <taxon>Fungi</taxon>
        <taxon>Dikarya</taxon>
        <taxon>Basidiomycota</taxon>
        <taxon>Agaricomycotina</taxon>
        <taxon>Agaricomycetes</taxon>
        <taxon>Agaricomycetidae</taxon>
        <taxon>Agaricales</taxon>
        <taxon>Agaricineae</taxon>
        <taxon>Psathyrellaceae</taxon>
        <taxon>Ephemerocybe</taxon>
    </lineage>
</organism>
<reference evidence="2 3" key="1">
    <citation type="journal article" date="2020" name="ISME J.">
        <title>Uncovering the hidden diversity of litter-decomposition mechanisms in mushroom-forming fungi.</title>
        <authorList>
            <person name="Floudas D."/>
            <person name="Bentzer J."/>
            <person name="Ahren D."/>
            <person name="Johansson T."/>
            <person name="Persson P."/>
            <person name="Tunlid A."/>
        </authorList>
    </citation>
    <scope>NUCLEOTIDE SEQUENCE [LARGE SCALE GENOMIC DNA]</scope>
    <source>
        <strain evidence="2 3">CBS 175.51</strain>
    </source>
</reference>
<evidence type="ECO:0000256" key="1">
    <source>
        <dbReference type="SAM" id="MobiDB-lite"/>
    </source>
</evidence>
<evidence type="ECO:0000313" key="3">
    <source>
        <dbReference type="Proteomes" id="UP000541558"/>
    </source>
</evidence>
<keyword evidence="3" id="KW-1185">Reference proteome</keyword>
<dbReference type="OrthoDB" id="3126541at2759"/>
<name>A0A8H5CCX1_9AGAR</name>
<evidence type="ECO:0000313" key="2">
    <source>
        <dbReference type="EMBL" id="KAF5339454.1"/>
    </source>
</evidence>